<evidence type="ECO:0000256" key="4">
    <source>
        <dbReference type="ARBA" id="ARBA00023125"/>
    </source>
</evidence>
<gene>
    <name evidence="8" type="ORF">DASC09_033410</name>
</gene>
<keyword evidence="3" id="KW-0235">DNA replication</keyword>
<dbReference type="GO" id="GO:0003677">
    <property type="term" value="F:DNA binding"/>
    <property type="evidence" value="ECO:0007669"/>
    <property type="project" value="UniProtKB-KW"/>
</dbReference>
<evidence type="ECO:0000256" key="1">
    <source>
        <dbReference type="ARBA" id="ARBA00004123"/>
    </source>
</evidence>
<evidence type="ECO:0000256" key="5">
    <source>
        <dbReference type="ARBA" id="ARBA00023242"/>
    </source>
</evidence>
<feature type="compositionally biased region" description="Polar residues" evidence="6">
    <location>
        <begin position="294"/>
        <end position="305"/>
    </location>
</feature>
<keyword evidence="9" id="KW-1185">Reference proteome</keyword>
<keyword evidence="5" id="KW-0539">Nucleus</keyword>
<feature type="compositionally biased region" description="Polar residues" evidence="6">
    <location>
        <begin position="127"/>
        <end position="157"/>
    </location>
</feature>
<feature type="region of interest" description="Disordered" evidence="6">
    <location>
        <begin position="94"/>
        <end position="186"/>
    </location>
</feature>
<protein>
    <submittedName>
        <fullName evidence="8">Origin recognition complex subunit 6</fullName>
    </submittedName>
</protein>
<reference evidence="8 9" key="1">
    <citation type="journal article" date="2023" name="Elife">
        <title>Identification of key yeast species and microbe-microbe interactions impacting larval growth of Drosophila in the wild.</title>
        <authorList>
            <person name="Mure A."/>
            <person name="Sugiura Y."/>
            <person name="Maeda R."/>
            <person name="Honda K."/>
            <person name="Sakurai N."/>
            <person name="Takahashi Y."/>
            <person name="Watada M."/>
            <person name="Katoh T."/>
            <person name="Gotoh A."/>
            <person name="Gotoh Y."/>
            <person name="Taniguchi I."/>
            <person name="Nakamura K."/>
            <person name="Hayashi T."/>
            <person name="Katayama T."/>
            <person name="Uemura T."/>
            <person name="Hattori Y."/>
        </authorList>
    </citation>
    <scope>NUCLEOTIDE SEQUENCE [LARGE SCALE GENOMIC DNA]</scope>
    <source>
        <strain evidence="8 9">SC-9</strain>
    </source>
</reference>
<accession>A0AAV5QN54</accession>
<dbReference type="InterPro" id="IPR008721">
    <property type="entry name" value="ORC6_cyclin_first"/>
</dbReference>
<evidence type="ECO:0000259" key="7">
    <source>
        <dbReference type="Pfam" id="PF05460"/>
    </source>
</evidence>
<feature type="compositionally biased region" description="Polar residues" evidence="6">
    <location>
        <begin position="245"/>
        <end position="271"/>
    </location>
</feature>
<evidence type="ECO:0000256" key="3">
    <source>
        <dbReference type="ARBA" id="ARBA00022705"/>
    </source>
</evidence>
<feature type="compositionally biased region" description="Low complexity" evidence="6">
    <location>
        <begin position="226"/>
        <end position="238"/>
    </location>
</feature>
<comment type="subcellular location">
    <subcellularLocation>
        <location evidence="1">Nucleus</location>
    </subcellularLocation>
</comment>
<organism evidence="8 9">
    <name type="scientific">Saccharomycopsis crataegensis</name>
    <dbReference type="NCBI Taxonomy" id="43959"/>
    <lineage>
        <taxon>Eukaryota</taxon>
        <taxon>Fungi</taxon>
        <taxon>Dikarya</taxon>
        <taxon>Ascomycota</taxon>
        <taxon>Saccharomycotina</taxon>
        <taxon>Saccharomycetes</taxon>
        <taxon>Saccharomycopsidaceae</taxon>
        <taxon>Saccharomycopsis</taxon>
    </lineage>
</organism>
<dbReference type="Proteomes" id="UP001360560">
    <property type="component" value="Unassembled WGS sequence"/>
</dbReference>
<feature type="domain" description="ORC6 first cyclin-like" evidence="7">
    <location>
        <begin position="15"/>
        <end position="92"/>
    </location>
</feature>
<sequence>MSSKIVVQTSIKLVLPGIKQIHDDLITQTEILYQKSKRQLTLPQAEETQRLHICALLVAQKLRIKLSLAMPTDKNIALEPKSLKRLKIQIENSVRALSPPKSRHKTGKQSRPSSPMKIPKLKLVFNDSPTSTNKKNVPTVINTPSMMNENKENSYANKTPPSKIKPIKKTTPKVSTPNVFTPNKSKRAFDDGEIGYGDLAGMKEHHSSINSSEKRGGINLTKSFLSMEQSTEETSSTPSKRRRLSTSTSILTDSQDIFKDQLSNTQSSPIAETSEDIPSFQSTPIRPQRKLKNTTKLGSKESFSLLTPRPQPDSFVNKRAKHRHSPRKSSPLKSQLDTQDPLPKSNVNSDEVATNDIIEICNIFKFPSTIAYQILTCFKFFSPKIKDKWGFVCGLLVIVYTRVFNQQIRKRIDLKGKFHERLLKWQRGGMTFSDLSRWTKLSESMLLDTEDWIHQIEITYNYRDCAVNESDYEDDSLDDSKINDNIRFLYTCGGMINSGKDYLSKYHTMKYDDWVKRVKSDIIAMK</sequence>
<evidence type="ECO:0000256" key="2">
    <source>
        <dbReference type="ARBA" id="ARBA00010840"/>
    </source>
</evidence>
<comment type="caution">
    <text evidence="8">The sequence shown here is derived from an EMBL/GenBank/DDBJ whole genome shotgun (WGS) entry which is preliminary data.</text>
</comment>
<dbReference type="EMBL" id="BTFZ01000011">
    <property type="protein sequence ID" value="GMM36016.1"/>
    <property type="molecule type" value="Genomic_DNA"/>
</dbReference>
<feature type="region of interest" description="Disordered" evidence="6">
    <location>
        <begin position="223"/>
        <end position="348"/>
    </location>
</feature>
<dbReference type="GO" id="GO:0006260">
    <property type="term" value="P:DNA replication"/>
    <property type="evidence" value="ECO:0007669"/>
    <property type="project" value="UniProtKB-KW"/>
</dbReference>
<evidence type="ECO:0000313" key="8">
    <source>
        <dbReference type="EMBL" id="GMM36016.1"/>
    </source>
</evidence>
<name>A0AAV5QN54_9ASCO</name>
<comment type="similarity">
    <text evidence="2">Belongs to the ORC6 family.</text>
</comment>
<evidence type="ECO:0000256" key="6">
    <source>
        <dbReference type="SAM" id="MobiDB-lite"/>
    </source>
</evidence>
<feature type="compositionally biased region" description="Basic residues" evidence="6">
    <location>
        <begin position="318"/>
        <end position="327"/>
    </location>
</feature>
<dbReference type="GeneID" id="90073991"/>
<keyword evidence="4" id="KW-0238">DNA-binding</keyword>
<dbReference type="RefSeq" id="XP_064853012.1">
    <property type="nucleotide sequence ID" value="XM_064996940.1"/>
</dbReference>
<proteinExistence type="inferred from homology"/>
<evidence type="ECO:0000313" key="9">
    <source>
        <dbReference type="Proteomes" id="UP001360560"/>
    </source>
</evidence>
<dbReference type="Pfam" id="PF05460">
    <property type="entry name" value="ORC6"/>
    <property type="match status" value="1"/>
</dbReference>
<dbReference type="GO" id="GO:0005664">
    <property type="term" value="C:nuclear origin of replication recognition complex"/>
    <property type="evidence" value="ECO:0007669"/>
    <property type="project" value="InterPro"/>
</dbReference>
<dbReference type="AlphaFoldDB" id="A0AAV5QN54"/>